<dbReference type="AlphaFoldDB" id="A0A5E4T2H1"/>
<reference evidence="2 3" key="1">
    <citation type="submission" date="2019-08" db="EMBL/GenBank/DDBJ databases">
        <authorList>
            <person name="Peeters C."/>
        </authorList>
    </citation>
    <scope>NUCLEOTIDE SEQUENCE [LARGE SCALE GENOMIC DNA]</scope>
    <source>
        <strain evidence="2 3">LMG 31114</strain>
    </source>
</reference>
<proteinExistence type="predicted"/>
<sequence length="369" mass="38631">MQSITGAMYRPLPQLPTSHLPASGGDTPANPDSLGAAPDPDSQASDGLHLAGLQIELQIAELHAMQLRMDIERTQAASTDTCIEMGEVEHSAPTVARGPVDFGMGGVGLLAAHLASFLGLTACSAAPFFAPDYFRARAALAAIMTTALPPTAGYAADVLCTGLECVADSPTLTVENAIFTPQTMVAPYFALLALGDLLCWTVELTKPGTLPFQGDSVANVIAWMNNCGVFGQLQAALGPLDMAGGGAALASMPHKRAGMLVTVLNKLRDGLALHDDPNWQKQLARRIRLASAGLLIVLIARLPFTCDDPNLPKGLQDFYKWLEGLSAGAMAVAAGSEIAFDHYHAAYFSPAELESVIVELRNAAGAALE</sequence>
<evidence type="ECO:0000256" key="1">
    <source>
        <dbReference type="SAM" id="MobiDB-lite"/>
    </source>
</evidence>
<evidence type="ECO:0000313" key="2">
    <source>
        <dbReference type="EMBL" id="VVD82376.1"/>
    </source>
</evidence>
<gene>
    <name evidence="2" type="ORF">PPN31114_01197</name>
</gene>
<organism evidence="2 3">
    <name type="scientific">Pandoraea pneumonica</name>
    <dbReference type="NCBI Taxonomy" id="2508299"/>
    <lineage>
        <taxon>Bacteria</taxon>
        <taxon>Pseudomonadati</taxon>
        <taxon>Pseudomonadota</taxon>
        <taxon>Betaproteobacteria</taxon>
        <taxon>Burkholderiales</taxon>
        <taxon>Burkholderiaceae</taxon>
        <taxon>Pandoraea</taxon>
    </lineage>
</organism>
<evidence type="ECO:0000313" key="3">
    <source>
        <dbReference type="Proteomes" id="UP000366945"/>
    </source>
</evidence>
<name>A0A5E4T2H1_9BURK</name>
<feature type="region of interest" description="Disordered" evidence="1">
    <location>
        <begin position="1"/>
        <end position="45"/>
    </location>
</feature>
<dbReference type="EMBL" id="CABPSK010000001">
    <property type="protein sequence ID" value="VVD82376.1"/>
    <property type="molecule type" value="Genomic_DNA"/>
</dbReference>
<keyword evidence="3" id="KW-1185">Reference proteome</keyword>
<dbReference type="Proteomes" id="UP000366945">
    <property type="component" value="Unassembled WGS sequence"/>
</dbReference>
<protein>
    <submittedName>
        <fullName evidence="2">Uncharacterized protein</fullName>
    </submittedName>
</protein>
<accession>A0A5E4T2H1</accession>